<feature type="transmembrane region" description="Helical" evidence="1">
    <location>
        <begin position="42"/>
        <end position="61"/>
    </location>
</feature>
<name>A0A2N8Q0I2_ENTAV</name>
<dbReference type="AlphaFoldDB" id="A0A2N8Q0I2"/>
<dbReference type="Proteomes" id="UP001264335">
    <property type="component" value="Unassembled WGS sequence"/>
</dbReference>
<evidence type="ECO:0000313" key="5">
    <source>
        <dbReference type="Proteomes" id="UP001264335"/>
    </source>
</evidence>
<evidence type="ECO:0000313" key="4">
    <source>
        <dbReference type="Proteomes" id="UP000316316"/>
    </source>
</evidence>
<dbReference type="EMBL" id="JARPWY010000012">
    <property type="protein sequence ID" value="MDT2513863.1"/>
    <property type="molecule type" value="Genomic_DNA"/>
</dbReference>
<evidence type="ECO:0000313" key="3">
    <source>
        <dbReference type="EMBL" id="TRZ35154.1"/>
    </source>
</evidence>
<dbReference type="NCBIfam" id="TIGR02185">
    <property type="entry name" value="Trep_Strep"/>
    <property type="match status" value="1"/>
</dbReference>
<feature type="transmembrane region" description="Helical" evidence="1">
    <location>
        <begin position="14"/>
        <end position="36"/>
    </location>
</feature>
<organism evidence="3 4">
    <name type="scientific">Enterococcus avium</name>
    <name type="common">Streptococcus avium</name>
    <dbReference type="NCBI Taxonomy" id="33945"/>
    <lineage>
        <taxon>Bacteria</taxon>
        <taxon>Bacillati</taxon>
        <taxon>Bacillota</taxon>
        <taxon>Bacilli</taxon>
        <taxon>Lactobacillales</taxon>
        <taxon>Enterococcaceae</taxon>
        <taxon>Enterococcus</taxon>
    </lineage>
</organism>
<proteinExistence type="predicted"/>
<reference evidence="2 5" key="2">
    <citation type="submission" date="2023-03" db="EMBL/GenBank/DDBJ databases">
        <authorList>
            <person name="Shen W."/>
            <person name="Cai J."/>
        </authorList>
    </citation>
    <scope>NUCLEOTIDE SEQUENCE [LARGE SCALE GENOMIC DNA]</scope>
    <source>
        <strain evidence="2 5">Y2</strain>
    </source>
</reference>
<evidence type="ECO:0000313" key="2">
    <source>
        <dbReference type="EMBL" id="MDT2513863.1"/>
    </source>
</evidence>
<evidence type="ECO:0000256" key="1">
    <source>
        <dbReference type="SAM" id="Phobius"/>
    </source>
</evidence>
<feature type="transmembrane region" description="Helical" evidence="1">
    <location>
        <begin position="118"/>
        <end position="144"/>
    </location>
</feature>
<dbReference type="GeneID" id="69569708"/>
<keyword evidence="1" id="KW-0472">Membrane</keyword>
<gene>
    <name evidence="3" type="ORF">AUF17_14155</name>
    <name evidence="2" type="ORF">P7D79_06395</name>
</gene>
<sequence length="201" mass="22588">MKKKKTDKLISKDYLTIGLYTVVEIVVMMVMSMVTLPFMAWFYPYATAFVLFFTCPIYLLMAYKVGKRGTLLLFGAINGLFYAIMGTVYILPITIIGGVIGEVILAKTNGYRKLGAQTVAFTIYNLLYGFSNYIILAISVDYYYTLMESTGYTENRLEYLTEPFWIMVSAAALIVAICLGCIFGYKLLNKHFVKAGVIKSA</sequence>
<dbReference type="Pfam" id="PF09605">
    <property type="entry name" value="Trep_Strep"/>
    <property type="match status" value="1"/>
</dbReference>
<feature type="transmembrane region" description="Helical" evidence="1">
    <location>
        <begin position="164"/>
        <end position="185"/>
    </location>
</feature>
<accession>A0A2N8Q0I2</accession>
<dbReference type="EMBL" id="PDXQ01000001">
    <property type="protein sequence ID" value="TRZ35154.1"/>
    <property type="molecule type" value="Genomic_DNA"/>
</dbReference>
<protein>
    <submittedName>
        <fullName evidence="2">MptD family putative ECF transporter S component</fullName>
    </submittedName>
</protein>
<reference evidence="3 4" key="1">
    <citation type="submission" date="2017-10" db="EMBL/GenBank/DDBJ databases">
        <title>FDA dAtabase for Regulatory Grade micrObial Sequences (FDA-ARGOS): Supporting development and validation of Infectious Disease Dx tests.</title>
        <authorList>
            <person name="Campos J."/>
            <person name="Goldberg B."/>
            <person name="Tallon L.J."/>
            <person name="Sadzewicz L."/>
            <person name="Sengamalay N."/>
            <person name="Ott S."/>
            <person name="Godinez A."/>
            <person name="Nagaraj S."/>
            <person name="Vyas G."/>
            <person name="Aluvathingal J."/>
            <person name="Nadendla S."/>
            <person name="Geyer C."/>
            <person name="Nandy P."/>
            <person name="Hobson J."/>
            <person name="Sichtig H."/>
        </authorList>
    </citation>
    <scope>NUCLEOTIDE SEQUENCE [LARGE SCALE GENOMIC DNA]</scope>
    <source>
        <strain evidence="3 4">FDAARGOS_185</strain>
    </source>
</reference>
<dbReference type="InterPro" id="IPR011733">
    <property type="entry name" value="CHP02185_IM"/>
</dbReference>
<comment type="caution">
    <text evidence="3">The sequence shown here is derived from an EMBL/GenBank/DDBJ whole genome shotgun (WGS) entry which is preliminary data.</text>
</comment>
<dbReference type="RefSeq" id="WP_049221309.1">
    <property type="nucleotide sequence ID" value="NZ_CAAKNX010000120.1"/>
</dbReference>
<keyword evidence="1" id="KW-0812">Transmembrane</keyword>
<keyword evidence="1" id="KW-1133">Transmembrane helix</keyword>
<dbReference type="Proteomes" id="UP000316316">
    <property type="component" value="Unassembled WGS sequence"/>
</dbReference>